<organism evidence="3 4">
    <name type="scientific">Skermanella aerolata</name>
    <dbReference type="NCBI Taxonomy" id="393310"/>
    <lineage>
        <taxon>Bacteria</taxon>
        <taxon>Pseudomonadati</taxon>
        <taxon>Pseudomonadota</taxon>
        <taxon>Alphaproteobacteria</taxon>
        <taxon>Rhodospirillales</taxon>
        <taxon>Azospirillaceae</taxon>
        <taxon>Skermanella</taxon>
    </lineage>
</organism>
<dbReference type="Pfam" id="PF14339">
    <property type="entry name" value="DUF4394"/>
    <property type="match status" value="1"/>
</dbReference>
<dbReference type="InterPro" id="IPR015943">
    <property type="entry name" value="WD40/YVTN_repeat-like_dom_sf"/>
</dbReference>
<evidence type="ECO:0000313" key="3">
    <source>
        <dbReference type="EMBL" id="GEO39806.1"/>
    </source>
</evidence>
<protein>
    <submittedName>
        <fullName evidence="3">Lipoprotein</fullName>
    </submittedName>
</protein>
<accession>A0A512DTM1</accession>
<dbReference type="AlphaFoldDB" id="A0A512DTM1"/>
<evidence type="ECO:0000313" key="4">
    <source>
        <dbReference type="Proteomes" id="UP000321523"/>
    </source>
</evidence>
<evidence type="ECO:0000256" key="1">
    <source>
        <dbReference type="SAM" id="SignalP"/>
    </source>
</evidence>
<feature type="domain" description="DUF4394" evidence="2">
    <location>
        <begin position="34"/>
        <end position="253"/>
    </location>
</feature>
<keyword evidence="1" id="KW-0732">Signal</keyword>
<dbReference type="Gene3D" id="2.130.10.10">
    <property type="entry name" value="YVTN repeat-like/Quinoprotein amine dehydrogenase"/>
    <property type="match status" value="1"/>
</dbReference>
<dbReference type="EMBL" id="BJYZ01000018">
    <property type="protein sequence ID" value="GEO39806.1"/>
    <property type="molecule type" value="Genomic_DNA"/>
</dbReference>
<feature type="chain" id="PRO_5021948158" evidence="1">
    <location>
        <begin position="22"/>
        <end position="264"/>
    </location>
</feature>
<sequence length="264" mass="26870">MKIFSLLTAVSLIALPGVAKADTVAVLMGGDTLALVDTAASAVTRTMTIPNAAGPLVGIDVRPADGQLYALSANGTVHVIDLASGTSTVKSKLDTALPSAAGLAVDFNPVADRLRVIGSDGTNLRINVDDGKAVTDGRLRFADGDAHSGKTPQVVAGAYTNSHRQSKETVLYDIDAANGALLKQSPPNDGVLNTVGGTGLKAVGGFDIQSDGAGGNVGWLMSGTSLYRIDLLTGKTTEASTIKGLTGEIRDLAVLMPAQMPGQM</sequence>
<evidence type="ECO:0000259" key="2">
    <source>
        <dbReference type="Pfam" id="PF14339"/>
    </source>
</evidence>
<dbReference type="SUPFAM" id="SSF50969">
    <property type="entry name" value="YVTN repeat-like/Quinoprotein amine dehydrogenase"/>
    <property type="match status" value="1"/>
</dbReference>
<keyword evidence="3" id="KW-0449">Lipoprotein</keyword>
<reference evidence="3 4" key="1">
    <citation type="submission" date="2019-07" db="EMBL/GenBank/DDBJ databases">
        <title>Whole genome shotgun sequence of Skermanella aerolata NBRC 106429.</title>
        <authorList>
            <person name="Hosoyama A."/>
            <person name="Uohara A."/>
            <person name="Ohji S."/>
            <person name="Ichikawa N."/>
        </authorList>
    </citation>
    <scope>NUCLEOTIDE SEQUENCE [LARGE SCALE GENOMIC DNA]</scope>
    <source>
        <strain evidence="3 4">NBRC 106429</strain>
    </source>
</reference>
<name>A0A512DTM1_9PROT</name>
<dbReference type="InterPro" id="IPR025507">
    <property type="entry name" value="DUF4394"/>
</dbReference>
<gene>
    <name evidence="3" type="ORF">SAE02_39540</name>
</gene>
<dbReference type="OrthoDB" id="531718at2"/>
<dbReference type="Proteomes" id="UP000321523">
    <property type="component" value="Unassembled WGS sequence"/>
</dbReference>
<keyword evidence="4" id="KW-1185">Reference proteome</keyword>
<dbReference type="InterPro" id="IPR011044">
    <property type="entry name" value="Quino_amine_DH_bsu"/>
</dbReference>
<dbReference type="RefSeq" id="WP_044430369.1">
    <property type="nucleotide sequence ID" value="NZ_BJYZ01000018.1"/>
</dbReference>
<proteinExistence type="predicted"/>
<feature type="signal peptide" evidence="1">
    <location>
        <begin position="1"/>
        <end position="21"/>
    </location>
</feature>
<comment type="caution">
    <text evidence="3">The sequence shown here is derived from an EMBL/GenBank/DDBJ whole genome shotgun (WGS) entry which is preliminary data.</text>
</comment>